<keyword evidence="5" id="KW-1185">Reference proteome</keyword>
<proteinExistence type="predicted"/>
<feature type="chain" id="PRO_5045878807" evidence="2">
    <location>
        <begin position="23"/>
        <end position="210"/>
    </location>
</feature>
<feature type="domain" description="DUF4142" evidence="3">
    <location>
        <begin position="45"/>
        <end position="178"/>
    </location>
</feature>
<name>A0ABT3JC63_9SPHN</name>
<evidence type="ECO:0000313" key="4">
    <source>
        <dbReference type="EMBL" id="MCW3796621.1"/>
    </source>
</evidence>
<dbReference type="InterPro" id="IPR025419">
    <property type="entry name" value="DUF4142"/>
</dbReference>
<evidence type="ECO:0000256" key="2">
    <source>
        <dbReference type="SAM" id="SignalP"/>
    </source>
</evidence>
<reference evidence="4 5" key="1">
    <citation type="submission" date="2022-10" db="EMBL/GenBank/DDBJ databases">
        <title>Sphingomonas sp.</title>
        <authorList>
            <person name="Jin C."/>
        </authorList>
    </citation>
    <scope>NUCLEOTIDE SEQUENCE [LARGE SCALE GENOMIC DNA]</scope>
    <source>
        <strain evidence="4 5">BN140010</strain>
    </source>
</reference>
<protein>
    <submittedName>
        <fullName evidence="4">DUF4142 domain-containing protein</fullName>
    </submittedName>
</protein>
<keyword evidence="2" id="KW-0732">Signal</keyword>
<dbReference type="PANTHER" id="PTHR38593:SF1">
    <property type="entry name" value="BLR2558 PROTEIN"/>
    <property type="match status" value="1"/>
</dbReference>
<dbReference type="Proteomes" id="UP001526246">
    <property type="component" value="Unassembled WGS sequence"/>
</dbReference>
<accession>A0ABT3JC63</accession>
<dbReference type="Gene3D" id="1.20.1260.10">
    <property type="match status" value="1"/>
</dbReference>
<dbReference type="PROSITE" id="PS51257">
    <property type="entry name" value="PROKAR_LIPOPROTEIN"/>
    <property type="match status" value="1"/>
</dbReference>
<feature type="region of interest" description="Disordered" evidence="1">
    <location>
        <begin position="189"/>
        <end position="210"/>
    </location>
</feature>
<evidence type="ECO:0000313" key="5">
    <source>
        <dbReference type="Proteomes" id="UP001526246"/>
    </source>
</evidence>
<dbReference type="Pfam" id="PF13628">
    <property type="entry name" value="DUF4142"/>
    <property type="match status" value="1"/>
</dbReference>
<dbReference type="EMBL" id="JAPDOB010000001">
    <property type="protein sequence ID" value="MCW3796621.1"/>
    <property type="molecule type" value="Genomic_DNA"/>
</dbReference>
<organism evidence="4 5">
    <name type="scientific">Sphingomonas arvum</name>
    <dbReference type="NCBI Taxonomy" id="2992113"/>
    <lineage>
        <taxon>Bacteria</taxon>
        <taxon>Pseudomonadati</taxon>
        <taxon>Pseudomonadota</taxon>
        <taxon>Alphaproteobacteria</taxon>
        <taxon>Sphingomonadales</taxon>
        <taxon>Sphingomonadaceae</taxon>
        <taxon>Sphingomonas</taxon>
    </lineage>
</organism>
<comment type="caution">
    <text evidence="4">The sequence shown here is derived from an EMBL/GenBank/DDBJ whole genome shotgun (WGS) entry which is preliminary data.</text>
</comment>
<dbReference type="InterPro" id="IPR012347">
    <property type="entry name" value="Ferritin-like"/>
</dbReference>
<evidence type="ECO:0000256" key="1">
    <source>
        <dbReference type="SAM" id="MobiDB-lite"/>
    </source>
</evidence>
<dbReference type="RefSeq" id="WP_264880479.1">
    <property type="nucleotide sequence ID" value="NZ_JAPDOB010000001.1"/>
</dbReference>
<feature type="signal peptide" evidence="2">
    <location>
        <begin position="1"/>
        <end position="22"/>
    </location>
</feature>
<dbReference type="PANTHER" id="PTHR38593">
    <property type="entry name" value="BLR2558 PROTEIN"/>
    <property type="match status" value="1"/>
</dbReference>
<sequence>MRALAVLLAASCALAACSTNSATEDTAPAGAMAADPNNPLMAPGYVAMSASSDQFEIQSSQLALQASQNQAVRNFANLMIAHHQATTQNLTAAAASAGLPPPPPTLMPQHQQMLDQLRAAGTGMAFDQAYKQAQIMSHQQALELQTNYANGGDVPALKQVAASTAPIVQQHLGAAQALNTDMGGMGAMQPGMDQSGQAPATAPVRSGERG</sequence>
<evidence type="ECO:0000259" key="3">
    <source>
        <dbReference type="Pfam" id="PF13628"/>
    </source>
</evidence>
<gene>
    <name evidence="4" type="ORF">OMW55_02195</name>
</gene>